<evidence type="ECO:0000256" key="9">
    <source>
        <dbReference type="ARBA" id="ARBA00022833"/>
    </source>
</evidence>
<evidence type="ECO:0000256" key="7">
    <source>
        <dbReference type="ARBA" id="ARBA00022723"/>
    </source>
</evidence>
<dbReference type="Pfam" id="PF24621">
    <property type="entry name" value="DHQS_C"/>
    <property type="match status" value="1"/>
</dbReference>
<keyword evidence="17" id="KW-1185">Reference proteome</keyword>
<dbReference type="InterPro" id="IPR016037">
    <property type="entry name" value="DHQ_synth_AroB"/>
</dbReference>
<keyword evidence="8" id="KW-0547">Nucleotide-binding</keyword>
<dbReference type="Gene3D" id="3.40.50.1970">
    <property type="match status" value="1"/>
</dbReference>
<feature type="compositionally biased region" description="Low complexity" evidence="13">
    <location>
        <begin position="400"/>
        <end position="421"/>
    </location>
</feature>
<evidence type="ECO:0000313" key="17">
    <source>
        <dbReference type="Proteomes" id="UP000241890"/>
    </source>
</evidence>
<dbReference type="Proteomes" id="UP000241890">
    <property type="component" value="Unassembled WGS sequence"/>
</dbReference>
<evidence type="ECO:0000256" key="10">
    <source>
        <dbReference type="ARBA" id="ARBA00023027"/>
    </source>
</evidence>
<dbReference type="OrthoDB" id="197068at2759"/>
<evidence type="ECO:0000256" key="8">
    <source>
        <dbReference type="ARBA" id="ARBA00022741"/>
    </source>
</evidence>
<evidence type="ECO:0000256" key="3">
    <source>
        <dbReference type="ARBA" id="ARBA00001947"/>
    </source>
</evidence>
<comment type="catalytic activity">
    <reaction evidence="1">
        <text>7-phospho-2-dehydro-3-deoxy-D-arabino-heptonate = 3-dehydroquinate + phosphate</text>
        <dbReference type="Rhea" id="RHEA:21968"/>
        <dbReference type="ChEBI" id="CHEBI:32364"/>
        <dbReference type="ChEBI" id="CHEBI:43474"/>
        <dbReference type="ChEBI" id="CHEBI:58394"/>
        <dbReference type="EC" id="4.2.3.4"/>
    </reaction>
</comment>
<dbReference type="InterPro" id="IPR056179">
    <property type="entry name" value="DHQS_C"/>
</dbReference>
<dbReference type="PANTHER" id="PTHR43622">
    <property type="entry name" value="3-DEHYDROQUINATE SYNTHASE"/>
    <property type="match status" value="1"/>
</dbReference>
<evidence type="ECO:0000256" key="12">
    <source>
        <dbReference type="ARBA" id="ARBA00023239"/>
    </source>
</evidence>
<evidence type="ECO:0000256" key="11">
    <source>
        <dbReference type="ARBA" id="ARBA00023141"/>
    </source>
</evidence>
<keyword evidence="7" id="KW-0479">Metal-binding</keyword>
<gene>
    <name evidence="16" type="ORF">FCC1311_081242</name>
</gene>
<keyword evidence="9" id="KW-0862">Zinc</keyword>
<evidence type="ECO:0000259" key="14">
    <source>
        <dbReference type="Pfam" id="PF01761"/>
    </source>
</evidence>
<dbReference type="GO" id="GO:0008652">
    <property type="term" value="P:amino acid biosynthetic process"/>
    <property type="evidence" value="ECO:0007669"/>
    <property type="project" value="UniProtKB-KW"/>
</dbReference>
<organism evidence="16 17">
    <name type="scientific">Hondaea fermentalgiana</name>
    <dbReference type="NCBI Taxonomy" id="2315210"/>
    <lineage>
        <taxon>Eukaryota</taxon>
        <taxon>Sar</taxon>
        <taxon>Stramenopiles</taxon>
        <taxon>Bigyra</taxon>
        <taxon>Labyrinthulomycetes</taxon>
        <taxon>Thraustochytrida</taxon>
        <taxon>Thraustochytriidae</taxon>
        <taxon>Hondaea</taxon>
    </lineage>
</organism>
<dbReference type="AlphaFoldDB" id="A0A2R5GNM1"/>
<dbReference type="FunFam" id="3.40.50.1970:FF:000007">
    <property type="entry name" value="Pentafunctional AROM polypeptide"/>
    <property type="match status" value="1"/>
</dbReference>
<dbReference type="Gene3D" id="1.20.1090.10">
    <property type="entry name" value="Dehydroquinate synthase-like - alpha domain"/>
    <property type="match status" value="1"/>
</dbReference>
<dbReference type="CDD" id="cd08195">
    <property type="entry name" value="DHQS"/>
    <property type="match status" value="1"/>
</dbReference>
<dbReference type="SUPFAM" id="SSF56796">
    <property type="entry name" value="Dehydroquinate synthase-like"/>
    <property type="match status" value="1"/>
</dbReference>
<dbReference type="GO" id="GO:0005737">
    <property type="term" value="C:cytoplasm"/>
    <property type="evidence" value="ECO:0007669"/>
    <property type="project" value="InterPro"/>
</dbReference>
<dbReference type="Pfam" id="PF01761">
    <property type="entry name" value="DHQ_synthase"/>
    <property type="match status" value="1"/>
</dbReference>
<evidence type="ECO:0000256" key="13">
    <source>
        <dbReference type="SAM" id="MobiDB-lite"/>
    </source>
</evidence>
<name>A0A2R5GNM1_9STRA</name>
<keyword evidence="6" id="KW-0028">Amino-acid biosynthesis</keyword>
<keyword evidence="11" id="KW-0057">Aromatic amino acid biosynthesis</keyword>
<feature type="compositionally biased region" description="Polar residues" evidence="13">
    <location>
        <begin position="422"/>
        <end position="437"/>
    </location>
</feature>
<evidence type="ECO:0000259" key="15">
    <source>
        <dbReference type="Pfam" id="PF24621"/>
    </source>
</evidence>
<dbReference type="EMBL" id="BEYU01000109">
    <property type="protein sequence ID" value="GBG31899.1"/>
    <property type="molecule type" value="Genomic_DNA"/>
</dbReference>
<dbReference type="HAMAP" id="MF_00110">
    <property type="entry name" value="DHQ_synthase"/>
    <property type="match status" value="1"/>
</dbReference>
<keyword evidence="10" id="KW-0520">NAD</keyword>
<evidence type="ECO:0000256" key="4">
    <source>
        <dbReference type="ARBA" id="ARBA00004661"/>
    </source>
</evidence>
<dbReference type="GO" id="GO:0009073">
    <property type="term" value="P:aromatic amino acid family biosynthetic process"/>
    <property type="evidence" value="ECO:0007669"/>
    <property type="project" value="UniProtKB-KW"/>
</dbReference>
<evidence type="ECO:0000256" key="5">
    <source>
        <dbReference type="ARBA" id="ARBA00013031"/>
    </source>
</evidence>
<dbReference type="GO" id="GO:0000166">
    <property type="term" value="F:nucleotide binding"/>
    <property type="evidence" value="ECO:0007669"/>
    <property type="project" value="UniProtKB-KW"/>
</dbReference>
<dbReference type="GO" id="GO:0046872">
    <property type="term" value="F:metal ion binding"/>
    <property type="evidence" value="ECO:0007669"/>
    <property type="project" value="UniProtKB-KW"/>
</dbReference>
<feature type="domain" description="3-dehydroquinate synthase N-terminal" evidence="14">
    <location>
        <begin position="69"/>
        <end position="180"/>
    </location>
</feature>
<comment type="caution">
    <text evidence="16">The sequence shown here is derived from an EMBL/GenBank/DDBJ whole genome shotgun (WGS) entry which is preliminary data.</text>
</comment>
<evidence type="ECO:0000256" key="6">
    <source>
        <dbReference type="ARBA" id="ARBA00022605"/>
    </source>
</evidence>
<sequence length="450" mass="47392">MTSTGAVQVDLGDRSYPIEFRPIKEIGATLAGLHKPGKCVVVTNDVVGPLYGQIVQDSLRSAGWAPEYIELEDGEAKKTTDTYIGLVNRLLELQVDRKTPVVAVGGGVTTDIAGFAAATTMRGLPFANVPTTLLAQVDASVGGKTGVNTSHGKNLLGAFWQPFLVHVAVDALDTLSDPEYRCGLGEVVKHAVLEEKQDPSDPSKWVPSTEFFEWLEANAEAIVARDQEALKHTVRRCCEIKAAVVSQDERESGKRALLNLGHTVGHAVEAVVGYGGLRHGEAVAMGTVAETHLAVLRGCCDASVPERIASLLRKLQLPTGLEGLKTDDLVKASFMDKKREQAHITVTMPHSIGDVRLVKITPEELIPAFESLTTNAGSADAAREEDASSKGGAGNGGASNGEANGAAPPSPPSANSFASGAHQNSENFMTGRPTTRVHQPPGGASSIIFG</sequence>
<feature type="domain" description="3-dehydroquinate synthase C-terminal" evidence="15">
    <location>
        <begin position="183"/>
        <end position="338"/>
    </location>
</feature>
<dbReference type="PANTHER" id="PTHR43622:SF7">
    <property type="entry name" value="3-DEHYDROQUINATE SYNTHASE, CHLOROPLASTIC"/>
    <property type="match status" value="1"/>
</dbReference>
<protein>
    <recommendedName>
        <fullName evidence="5">3-dehydroquinate synthase</fullName>
        <ecNumber evidence="5">4.2.3.4</ecNumber>
    </recommendedName>
</protein>
<dbReference type="GO" id="GO:0003856">
    <property type="term" value="F:3-dehydroquinate synthase activity"/>
    <property type="evidence" value="ECO:0007669"/>
    <property type="project" value="UniProtKB-EC"/>
</dbReference>
<dbReference type="InParanoid" id="A0A2R5GNM1"/>
<reference evidence="16 17" key="1">
    <citation type="submission" date="2017-12" db="EMBL/GenBank/DDBJ databases">
        <title>Sequencing, de novo assembly and annotation of complete genome of a new Thraustochytrid species, strain FCC1311.</title>
        <authorList>
            <person name="Sedici K."/>
            <person name="Godart F."/>
            <person name="Aiese Cigliano R."/>
            <person name="Sanseverino W."/>
            <person name="Barakat M."/>
            <person name="Ortet P."/>
            <person name="Marechal E."/>
            <person name="Cagnac O."/>
            <person name="Amato A."/>
        </authorList>
    </citation>
    <scope>NUCLEOTIDE SEQUENCE [LARGE SCALE GENOMIC DNA]</scope>
</reference>
<dbReference type="InterPro" id="IPR050071">
    <property type="entry name" value="Dehydroquinate_synthase"/>
</dbReference>
<comment type="cofactor">
    <cofactor evidence="3">
        <name>Zn(2+)</name>
        <dbReference type="ChEBI" id="CHEBI:29105"/>
    </cofactor>
</comment>
<comment type="pathway">
    <text evidence="4">Metabolic intermediate biosynthesis; chorismate biosynthesis; chorismate from D-erythrose 4-phosphate and phosphoenolpyruvate: step 2/7.</text>
</comment>
<dbReference type="InterPro" id="IPR030960">
    <property type="entry name" value="DHQS/DOIS_N"/>
</dbReference>
<dbReference type="EC" id="4.2.3.4" evidence="5"/>
<evidence type="ECO:0000256" key="1">
    <source>
        <dbReference type="ARBA" id="ARBA00001393"/>
    </source>
</evidence>
<keyword evidence="12" id="KW-0456">Lyase</keyword>
<evidence type="ECO:0000256" key="2">
    <source>
        <dbReference type="ARBA" id="ARBA00001911"/>
    </source>
</evidence>
<proteinExistence type="inferred from homology"/>
<feature type="region of interest" description="Disordered" evidence="13">
    <location>
        <begin position="374"/>
        <end position="450"/>
    </location>
</feature>
<accession>A0A2R5GNM1</accession>
<dbReference type="NCBIfam" id="TIGR01357">
    <property type="entry name" value="aroB"/>
    <property type="match status" value="1"/>
</dbReference>
<evidence type="ECO:0000313" key="16">
    <source>
        <dbReference type="EMBL" id="GBG31899.1"/>
    </source>
</evidence>
<comment type="cofactor">
    <cofactor evidence="2">
        <name>NAD(+)</name>
        <dbReference type="ChEBI" id="CHEBI:57540"/>
    </cofactor>
</comment>